<feature type="compositionally biased region" description="Low complexity" evidence="8">
    <location>
        <begin position="16"/>
        <end position="25"/>
    </location>
</feature>
<keyword evidence="7 9" id="KW-0472">Membrane</keyword>
<dbReference type="WBParaSite" id="SMUV_0000363301-mRNA-1">
    <property type="protein sequence ID" value="SMUV_0000363301-mRNA-1"/>
    <property type="gene ID" value="SMUV_0000363301"/>
</dbReference>
<name>A0A0N5AH03_9BILA</name>
<keyword evidence="5" id="KW-0479">Metal-binding</keyword>
<evidence type="ECO:0000313" key="11">
    <source>
        <dbReference type="Proteomes" id="UP000046393"/>
    </source>
</evidence>
<organism evidence="11 12">
    <name type="scientific">Syphacia muris</name>
    <dbReference type="NCBI Taxonomy" id="451379"/>
    <lineage>
        <taxon>Eukaryota</taxon>
        <taxon>Metazoa</taxon>
        <taxon>Ecdysozoa</taxon>
        <taxon>Nematoda</taxon>
        <taxon>Chromadorea</taxon>
        <taxon>Rhabditida</taxon>
        <taxon>Spirurina</taxon>
        <taxon>Oxyuridomorpha</taxon>
        <taxon>Oxyuroidea</taxon>
        <taxon>Oxyuridae</taxon>
        <taxon>Syphacia</taxon>
    </lineage>
</organism>
<keyword evidence="9" id="KW-0812">Transmembrane</keyword>
<evidence type="ECO:0000313" key="12">
    <source>
        <dbReference type="WBParaSite" id="SMUV_0000363301-mRNA-1"/>
    </source>
</evidence>
<evidence type="ECO:0000256" key="4">
    <source>
        <dbReference type="ARBA" id="ARBA00005975"/>
    </source>
</evidence>
<evidence type="ECO:0000256" key="6">
    <source>
        <dbReference type="ARBA" id="ARBA00022833"/>
    </source>
</evidence>
<evidence type="ECO:0000256" key="5">
    <source>
        <dbReference type="ARBA" id="ARBA00022723"/>
    </source>
</evidence>
<dbReference type="SMART" id="SM00714">
    <property type="entry name" value="LITAF"/>
    <property type="match status" value="1"/>
</dbReference>
<keyword evidence="6" id="KW-0862">Zinc</keyword>
<accession>A0A0N5AH03</accession>
<protein>
    <submittedName>
        <fullName evidence="12">LITAF domain-containing protein</fullName>
    </submittedName>
</protein>
<dbReference type="STRING" id="451379.A0A0N5AH03"/>
<sequence>MASNPSYPQYNPPYQPQNYNQPPSQTAQLGTSIFGEEPVNLTCPGCHQQITTKTNLESGFLAWLSCILLALFGCFLGCCLIPFCVSWFKDVEHKCPNCGIVLGRYKRMG</sequence>
<dbReference type="PANTHER" id="PTHR23292:SF6">
    <property type="entry name" value="FI16602P1-RELATED"/>
    <property type="match status" value="1"/>
</dbReference>
<comment type="subcellular location">
    <subcellularLocation>
        <location evidence="2">Endosome membrane</location>
        <topology evidence="2">Peripheral membrane protein</topology>
    </subcellularLocation>
    <subcellularLocation>
        <location evidence="1">Late endosome membrane</location>
    </subcellularLocation>
    <subcellularLocation>
        <location evidence="3">Lysosome membrane</location>
        <topology evidence="3">Peripheral membrane protein</topology>
        <orientation evidence="3">Cytoplasmic side</orientation>
    </subcellularLocation>
</comment>
<reference evidence="12" key="1">
    <citation type="submission" date="2017-02" db="UniProtKB">
        <authorList>
            <consortium name="WormBaseParasite"/>
        </authorList>
    </citation>
    <scope>IDENTIFICATION</scope>
</reference>
<evidence type="ECO:0000256" key="7">
    <source>
        <dbReference type="ARBA" id="ARBA00023136"/>
    </source>
</evidence>
<dbReference type="Proteomes" id="UP000046393">
    <property type="component" value="Unplaced"/>
</dbReference>
<dbReference type="GO" id="GO:0031902">
    <property type="term" value="C:late endosome membrane"/>
    <property type="evidence" value="ECO:0007669"/>
    <property type="project" value="UniProtKB-SubCell"/>
</dbReference>
<feature type="domain" description="LITAF" evidence="10">
    <location>
        <begin position="23"/>
        <end position="107"/>
    </location>
</feature>
<comment type="similarity">
    <text evidence="4">Belongs to the CDIP1/LITAF family.</text>
</comment>
<feature type="region of interest" description="Disordered" evidence="8">
    <location>
        <begin position="1"/>
        <end position="26"/>
    </location>
</feature>
<dbReference type="PROSITE" id="PS51837">
    <property type="entry name" value="LITAF"/>
    <property type="match status" value="1"/>
</dbReference>
<evidence type="ECO:0000256" key="9">
    <source>
        <dbReference type="SAM" id="Phobius"/>
    </source>
</evidence>
<evidence type="ECO:0000256" key="1">
    <source>
        <dbReference type="ARBA" id="ARBA00004414"/>
    </source>
</evidence>
<dbReference type="InterPro" id="IPR006629">
    <property type="entry name" value="LITAF"/>
</dbReference>
<dbReference type="GO" id="GO:0005765">
    <property type="term" value="C:lysosomal membrane"/>
    <property type="evidence" value="ECO:0007669"/>
    <property type="project" value="UniProtKB-SubCell"/>
</dbReference>
<feature type="transmembrane region" description="Helical" evidence="9">
    <location>
        <begin position="60"/>
        <end position="85"/>
    </location>
</feature>
<dbReference type="Pfam" id="PF10601">
    <property type="entry name" value="zf-LITAF-like"/>
    <property type="match status" value="1"/>
</dbReference>
<keyword evidence="9" id="KW-1133">Transmembrane helix</keyword>
<evidence type="ECO:0000256" key="3">
    <source>
        <dbReference type="ARBA" id="ARBA00004630"/>
    </source>
</evidence>
<evidence type="ECO:0000256" key="8">
    <source>
        <dbReference type="SAM" id="MobiDB-lite"/>
    </source>
</evidence>
<dbReference type="AlphaFoldDB" id="A0A0N5AH03"/>
<evidence type="ECO:0000256" key="2">
    <source>
        <dbReference type="ARBA" id="ARBA00004481"/>
    </source>
</evidence>
<dbReference type="GO" id="GO:0008270">
    <property type="term" value="F:zinc ion binding"/>
    <property type="evidence" value="ECO:0007669"/>
    <property type="project" value="TreeGrafter"/>
</dbReference>
<dbReference type="PANTHER" id="PTHR23292">
    <property type="entry name" value="LIPOPOLYSACCHARIDE-INDUCED TUMOR NECROSIS FACTOR-ALPHA FACTOR"/>
    <property type="match status" value="1"/>
</dbReference>
<evidence type="ECO:0000259" key="10">
    <source>
        <dbReference type="PROSITE" id="PS51837"/>
    </source>
</evidence>
<dbReference type="InterPro" id="IPR037519">
    <property type="entry name" value="LITAF_fam"/>
</dbReference>
<keyword evidence="11" id="KW-1185">Reference proteome</keyword>
<proteinExistence type="inferred from homology"/>